<organism evidence="2 3">
    <name type="scientific">Albula glossodonta</name>
    <name type="common">roundjaw bonefish</name>
    <dbReference type="NCBI Taxonomy" id="121402"/>
    <lineage>
        <taxon>Eukaryota</taxon>
        <taxon>Metazoa</taxon>
        <taxon>Chordata</taxon>
        <taxon>Craniata</taxon>
        <taxon>Vertebrata</taxon>
        <taxon>Euteleostomi</taxon>
        <taxon>Actinopterygii</taxon>
        <taxon>Neopterygii</taxon>
        <taxon>Teleostei</taxon>
        <taxon>Albuliformes</taxon>
        <taxon>Albulidae</taxon>
        <taxon>Albula</taxon>
    </lineage>
</organism>
<evidence type="ECO:0000313" key="2">
    <source>
        <dbReference type="EMBL" id="KAG9334942.1"/>
    </source>
</evidence>
<comment type="caution">
    <text evidence="2">The sequence shown here is derived from an EMBL/GenBank/DDBJ whole genome shotgun (WGS) entry which is preliminary data.</text>
</comment>
<dbReference type="Proteomes" id="UP000824540">
    <property type="component" value="Unassembled WGS sequence"/>
</dbReference>
<evidence type="ECO:0000313" key="3">
    <source>
        <dbReference type="Proteomes" id="UP000824540"/>
    </source>
</evidence>
<name>A0A8T2NB82_9TELE</name>
<keyword evidence="3" id="KW-1185">Reference proteome</keyword>
<proteinExistence type="predicted"/>
<protein>
    <submittedName>
        <fullName evidence="2">Uncharacterized protein</fullName>
    </submittedName>
</protein>
<sequence length="191" mass="20254">MRFPPQAEQTQGIGRAKRDPASVSCGAMHTSPHPPGPPWDVGFMRLTGMLFLNGSIIPVGLSDNIPTGTPGSQPGKTAAMFVWVVSGIPLHMLQSQGGTTGSLDPRGLSLPVVVSKACLLAWPIATSDSGNRTIPGRGGRVGGALDERTNQLIAVDFRARYIVTRGARQSCKQRGLFSYRELLNTVLMSCA</sequence>
<dbReference type="EMBL" id="JAFBMS010000133">
    <property type="protein sequence ID" value="KAG9334942.1"/>
    <property type="molecule type" value="Genomic_DNA"/>
</dbReference>
<evidence type="ECO:0000256" key="1">
    <source>
        <dbReference type="SAM" id="MobiDB-lite"/>
    </source>
</evidence>
<accession>A0A8T2NB82</accession>
<gene>
    <name evidence="2" type="ORF">JZ751_006264</name>
</gene>
<reference evidence="2" key="1">
    <citation type="thesis" date="2021" institute="BYU ScholarsArchive" country="Provo, UT, USA">
        <title>Applications of and Algorithms for Genome Assembly and Genomic Analyses with an Emphasis on Marine Teleosts.</title>
        <authorList>
            <person name="Pickett B.D."/>
        </authorList>
    </citation>
    <scope>NUCLEOTIDE SEQUENCE</scope>
    <source>
        <strain evidence="2">HI-2016</strain>
    </source>
</reference>
<dbReference type="AlphaFoldDB" id="A0A8T2NB82"/>
<feature type="region of interest" description="Disordered" evidence="1">
    <location>
        <begin position="1"/>
        <end position="36"/>
    </location>
</feature>